<keyword evidence="2" id="KW-1185">Reference proteome</keyword>
<reference evidence="1" key="1">
    <citation type="submission" date="2022-10" db="EMBL/GenBank/DDBJ databases">
        <title>Genome Sequence of Xylaria curta.</title>
        <authorList>
            <person name="Buettner E."/>
        </authorList>
    </citation>
    <scope>NUCLEOTIDE SEQUENCE</scope>
    <source>
        <strain evidence="1">Babe10</strain>
    </source>
</reference>
<sequence>MTPLHWASKHGHAIIVKELSVHTNPAEPTLDGRTALHWASSRGHISVVKALLANGKPADIDYQTRNGWTALHWAACSGKRVVVMCGVEHGTQDTSITQTSPLEAFSMSGGEPKGHEEVIRFLLKSGANPNLCNKEHRAALHWAAASGNATIIRLLLENGANVDTRDVYGMTPLQFAIENGVEGEVVQMRGVTT</sequence>
<name>A0ACC1P025_9PEZI</name>
<dbReference type="EMBL" id="JAPDGR010001180">
    <property type="protein sequence ID" value="KAJ2985017.1"/>
    <property type="molecule type" value="Genomic_DNA"/>
</dbReference>
<protein>
    <submittedName>
        <fullName evidence="1">Uncharacterized protein</fullName>
    </submittedName>
</protein>
<gene>
    <name evidence="1" type="ORF">NUW58_g5759</name>
</gene>
<dbReference type="Proteomes" id="UP001143856">
    <property type="component" value="Unassembled WGS sequence"/>
</dbReference>
<evidence type="ECO:0000313" key="2">
    <source>
        <dbReference type="Proteomes" id="UP001143856"/>
    </source>
</evidence>
<organism evidence="1 2">
    <name type="scientific">Xylaria curta</name>
    <dbReference type="NCBI Taxonomy" id="42375"/>
    <lineage>
        <taxon>Eukaryota</taxon>
        <taxon>Fungi</taxon>
        <taxon>Dikarya</taxon>
        <taxon>Ascomycota</taxon>
        <taxon>Pezizomycotina</taxon>
        <taxon>Sordariomycetes</taxon>
        <taxon>Xylariomycetidae</taxon>
        <taxon>Xylariales</taxon>
        <taxon>Xylariaceae</taxon>
        <taxon>Xylaria</taxon>
    </lineage>
</organism>
<comment type="caution">
    <text evidence="1">The sequence shown here is derived from an EMBL/GenBank/DDBJ whole genome shotgun (WGS) entry which is preliminary data.</text>
</comment>
<proteinExistence type="predicted"/>
<evidence type="ECO:0000313" key="1">
    <source>
        <dbReference type="EMBL" id="KAJ2985017.1"/>
    </source>
</evidence>
<accession>A0ACC1P025</accession>